<organism evidence="3 4">
    <name type="scientific">Paenibacillus rhizolycopersici</name>
    <dbReference type="NCBI Taxonomy" id="2780073"/>
    <lineage>
        <taxon>Bacteria</taxon>
        <taxon>Bacillati</taxon>
        <taxon>Bacillota</taxon>
        <taxon>Bacilli</taxon>
        <taxon>Bacillales</taxon>
        <taxon>Paenibacillaceae</taxon>
        <taxon>Paenibacillus</taxon>
    </lineage>
</organism>
<accession>A0ABS2H3I2</accession>
<dbReference type="RefSeq" id="WP_193417416.1">
    <property type="nucleotide sequence ID" value="NZ_JADCNN020000007.1"/>
</dbReference>
<comment type="caution">
    <text evidence="3">The sequence shown here is derived from an EMBL/GenBank/DDBJ whole genome shotgun (WGS) entry which is preliminary data.</text>
</comment>
<evidence type="ECO:0000256" key="1">
    <source>
        <dbReference type="SAM" id="Coils"/>
    </source>
</evidence>
<evidence type="ECO:0000313" key="4">
    <source>
        <dbReference type="Proteomes" id="UP001516620"/>
    </source>
</evidence>
<dbReference type="InterPro" id="IPR024775">
    <property type="entry name" value="DinB-like"/>
</dbReference>
<dbReference type="SUPFAM" id="SSF109854">
    <property type="entry name" value="DinB/YfiT-like putative metalloenzymes"/>
    <property type="match status" value="1"/>
</dbReference>
<dbReference type="EMBL" id="JADCNN020000007">
    <property type="protein sequence ID" value="MBM6996005.1"/>
    <property type="molecule type" value="Genomic_DNA"/>
</dbReference>
<dbReference type="Gene3D" id="1.20.120.450">
    <property type="entry name" value="dinb family like domain"/>
    <property type="match status" value="1"/>
</dbReference>
<dbReference type="Pfam" id="PF12867">
    <property type="entry name" value="DinB_2"/>
    <property type="match status" value="1"/>
</dbReference>
<proteinExistence type="predicted"/>
<gene>
    <name evidence="3" type="ORF">IM700_010145</name>
</gene>
<feature type="domain" description="DinB-like" evidence="2">
    <location>
        <begin position="10"/>
        <end position="160"/>
    </location>
</feature>
<name>A0ABS2H3I2_9BACL</name>
<keyword evidence="4" id="KW-1185">Reference proteome</keyword>
<protein>
    <submittedName>
        <fullName evidence="3">DinB family protein</fullName>
    </submittedName>
</protein>
<sequence>MELLEINQNLRETRNELLGILKRLTKDELNQRKDSLSWSIGQIGQHLFKTEEVYVAAIKRGLKNNESSITESKPLDFLLNRSKKWVAPDIVNPTDDIFEADELIEKLNQSRRKLEETLNTMEDQTELSRRHFVHPVFKDMLLIDWVRSLYLHEQRHIRQIEEIINESK</sequence>
<feature type="coiled-coil region" evidence="1">
    <location>
        <begin position="97"/>
        <end position="127"/>
    </location>
</feature>
<dbReference type="InterPro" id="IPR034660">
    <property type="entry name" value="DinB/YfiT-like"/>
</dbReference>
<dbReference type="Proteomes" id="UP001516620">
    <property type="component" value="Unassembled WGS sequence"/>
</dbReference>
<reference evidence="3 4" key="1">
    <citation type="submission" date="2021-01" db="EMBL/GenBank/DDBJ databases">
        <title>Paenibacillus sp.nov. isolated from the rhizosphere soil of tomato plant.</title>
        <authorList>
            <person name="Thin K.K."/>
            <person name="Zhang X."/>
            <person name="He S."/>
        </authorList>
    </citation>
    <scope>NUCLEOTIDE SEQUENCE [LARGE SCALE GENOMIC DNA]</scope>
    <source>
        <strain evidence="3 4">DXFW5</strain>
    </source>
</reference>
<evidence type="ECO:0000313" key="3">
    <source>
        <dbReference type="EMBL" id="MBM6996005.1"/>
    </source>
</evidence>
<evidence type="ECO:0000259" key="2">
    <source>
        <dbReference type="Pfam" id="PF12867"/>
    </source>
</evidence>
<keyword evidence="1" id="KW-0175">Coiled coil</keyword>